<sequence length="108" mass="12931">MQPILSSVLWDRHLLSVLSRGEIDDLMLSSEERRLLRGDDSLDDLEYELRRRREPELLRYRSRYGLLDVAVKRKRAPLHKLWGLIDETARPICRPKQNQESYYSGHKR</sequence>
<dbReference type="EMBL" id="CM023478">
    <property type="protein sequence ID" value="KAH7933206.1"/>
    <property type="molecule type" value="Genomic_DNA"/>
</dbReference>
<evidence type="ECO:0000313" key="1">
    <source>
        <dbReference type="EMBL" id="KAH7933206.1"/>
    </source>
</evidence>
<comment type="caution">
    <text evidence="1">The sequence shown here is derived from an EMBL/GenBank/DDBJ whole genome shotgun (WGS) entry which is preliminary data.</text>
</comment>
<keyword evidence="2" id="KW-1185">Reference proteome</keyword>
<reference evidence="1" key="1">
    <citation type="submission" date="2020-05" db="EMBL/GenBank/DDBJ databases">
        <title>Large-scale comparative analyses of tick genomes elucidate their genetic diversity and vector capacities.</title>
        <authorList>
            <person name="Jia N."/>
            <person name="Wang J."/>
            <person name="Shi W."/>
            <person name="Du L."/>
            <person name="Sun Y."/>
            <person name="Zhan W."/>
            <person name="Jiang J."/>
            <person name="Wang Q."/>
            <person name="Zhang B."/>
            <person name="Ji P."/>
            <person name="Sakyi L.B."/>
            <person name="Cui X."/>
            <person name="Yuan T."/>
            <person name="Jiang B."/>
            <person name="Yang W."/>
            <person name="Lam T.T.-Y."/>
            <person name="Chang Q."/>
            <person name="Ding S."/>
            <person name="Wang X."/>
            <person name="Zhu J."/>
            <person name="Ruan X."/>
            <person name="Zhao L."/>
            <person name="Wei J."/>
            <person name="Que T."/>
            <person name="Du C."/>
            <person name="Cheng J."/>
            <person name="Dai P."/>
            <person name="Han X."/>
            <person name="Huang E."/>
            <person name="Gao Y."/>
            <person name="Liu J."/>
            <person name="Shao H."/>
            <person name="Ye R."/>
            <person name="Li L."/>
            <person name="Wei W."/>
            <person name="Wang X."/>
            <person name="Wang C."/>
            <person name="Yang T."/>
            <person name="Huo Q."/>
            <person name="Li W."/>
            <person name="Guo W."/>
            <person name="Chen H."/>
            <person name="Zhou L."/>
            <person name="Ni X."/>
            <person name="Tian J."/>
            <person name="Zhou Y."/>
            <person name="Sheng Y."/>
            <person name="Liu T."/>
            <person name="Pan Y."/>
            <person name="Xia L."/>
            <person name="Li J."/>
            <person name="Zhao F."/>
            <person name="Cao W."/>
        </authorList>
    </citation>
    <scope>NUCLEOTIDE SEQUENCE</scope>
    <source>
        <strain evidence="1">Dsil-2018</strain>
    </source>
</reference>
<gene>
    <name evidence="1" type="ORF">HPB49_010344</name>
</gene>
<organism evidence="1 2">
    <name type="scientific">Dermacentor silvarum</name>
    <name type="common">Tick</name>
    <dbReference type="NCBI Taxonomy" id="543639"/>
    <lineage>
        <taxon>Eukaryota</taxon>
        <taxon>Metazoa</taxon>
        <taxon>Ecdysozoa</taxon>
        <taxon>Arthropoda</taxon>
        <taxon>Chelicerata</taxon>
        <taxon>Arachnida</taxon>
        <taxon>Acari</taxon>
        <taxon>Parasitiformes</taxon>
        <taxon>Ixodida</taxon>
        <taxon>Ixodoidea</taxon>
        <taxon>Ixodidae</taxon>
        <taxon>Rhipicephalinae</taxon>
        <taxon>Dermacentor</taxon>
    </lineage>
</organism>
<name>A0ACB8C3A8_DERSI</name>
<protein>
    <submittedName>
        <fullName evidence="1">Uncharacterized protein</fullName>
    </submittedName>
</protein>
<proteinExistence type="predicted"/>
<dbReference type="Proteomes" id="UP000821865">
    <property type="component" value="Chromosome 9"/>
</dbReference>
<accession>A0ACB8C3A8</accession>
<evidence type="ECO:0000313" key="2">
    <source>
        <dbReference type="Proteomes" id="UP000821865"/>
    </source>
</evidence>